<dbReference type="PROSITE" id="PS50943">
    <property type="entry name" value="HTH_CROC1"/>
    <property type="match status" value="1"/>
</dbReference>
<keyword evidence="3" id="KW-1185">Reference proteome</keyword>
<dbReference type="InterPro" id="IPR001387">
    <property type="entry name" value="Cro/C1-type_HTH"/>
</dbReference>
<dbReference type="RefSeq" id="WP_196412497.1">
    <property type="nucleotide sequence ID" value="NZ_JADQTO010000002.1"/>
</dbReference>
<proteinExistence type="predicted"/>
<dbReference type="Pfam" id="PF01381">
    <property type="entry name" value="HTH_3"/>
    <property type="match status" value="1"/>
</dbReference>
<protein>
    <submittedName>
        <fullName evidence="2">Helix-turn-helix domain-containing protein</fullName>
    </submittedName>
</protein>
<dbReference type="InterPro" id="IPR010982">
    <property type="entry name" value="Lambda_DNA-bd_dom_sf"/>
</dbReference>
<accession>A0A931BZY0</accession>
<dbReference type="CDD" id="cd00093">
    <property type="entry name" value="HTH_XRE"/>
    <property type="match status" value="1"/>
</dbReference>
<dbReference type="SUPFAM" id="SSF47413">
    <property type="entry name" value="lambda repressor-like DNA-binding domains"/>
    <property type="match status" value="1"/>
</dbReference>
<reference evidence="2" key="1">
    <citation type="submission" date="2020-11" db="EMBL/GenBank/DDBJ databases">
        <title>Isolation and identification of active actinomycetes.</title>
        <authorList>
            <person name="Sun X."/>
        </authorList>
    </citation>
    <scope>NUCLEOTIDE SEQUENCE</scope>
    <source>
        <strain evidence="2">NEAU-A11</strain>
    </source>
</reference>
<evidence type="ECO:0000313" key="2">
    <source>
        <dbReference type="EMBL" id="MBG0560694.1"/>
    </source>
</evidence>
<dbReference type="Gene3D" id="1.10.260.40">
    <property type="entry name" value="lambda repressor-like DNA-binding domains"/>
    <property type="match status" value="1"/>
</dbReference>
<organism evidence="2 3">
    <name type="scientific">Actinoplanes aureus</name>
    <dbReference type="NCBI Taxonomy" id="2792083"/>
    <lineage>
        <taxon>Bacteria</taxon>
        <taxon>Bacillati</taxon>
        <taxon>Actinomycetota</taxon>
        <taxon>Actinomycetes</taxon>
        <taxon>Micromonosporales</taxon>
        <taxon>Micromonosporaceae</taxon>
        <taxon>Actinoplanes</taxon>
    </lineage>
</organism>
<evidence type="ECO:0000313" key="3">
    <source>
        <dbReference type="Proteomes" id="UP000598146"/>
    </source>
</evidence>
<gene>
    <name evidence="2" type="ORF">I4J89_04335</name>
</gene>
<dbReference type="SMART" id="SM00530">
    <property type="entry name" value="HTH_XRE"/>
    <property type="match status" value="1"/>
</dbReference>
<dbReference type="Proteomes" id="UP000598146">
    <property type="component" value="Unassembled WGS sequence"/>
</dbReference>
<feature type="domain" description="HTH cro/C1-type" evidence="1">
    <location>
        <begin position="29"/>
        <end position="71"/>
    </location>
</feature>
<dbReference type="EMBL" id="JADQTO010000002">
    <property type="protein sequence ID" value="MBG0560694.1"/>
    <property type="molecule type" value="Genomic_DNA"/>
</dbReference>
<sequence length="140" mass="15694">MRTIEWPEREAFLSQLDQLKERHRIRHDSALAELAGISHTSISNWRNGKARPSTTAITRIASATEESARSLLTVAGLIEGQDDDADPLADLDPILRRLIVLYRNADHDERAEIVSTIEPSINMVASLQELRRQALGKRSS</sequence>
<dbReference type="AlphaFoldDB" id="A0A931BZY0"/>
<dbReference type="GO" id="GO:0003677">
    <property type="term" value="F:DNA binding"/>
    <property type="evidence" value="ECO:0007669"/>
    <property type="project" value="InterPro"/>
</dbReference>
<name>A0A931BZY0_9ACTN</name>
<evidence type="ECO:0000259" key="1">
    <source>
        <dbReference type="PROSITE" id="PS50943"/>
    </source>
</evidence>
<comment type="caution">
    <text evidence="2">The sequence shown here is derived from an EMBL/GenBank/DDBJ whole genome shotgun (WGS) entry which is preliminary data.</text>
</comment>